<keyword evidence="3" id="KW-1185">Reference proteome</keyword>
<evidence type="ECO:0000256" key="1">
    <source>
        <dbReference type="SAM" id="SignalP"/>
    </source>
</evidence>
<sequence>MHLSIFFLSGLAAALPLNINLGAYSPALVVGDGAIEFGGAEGEAGGEGGGRRPAGNVGVVQPAAAAAPAPAPAAVIAPAQKEAFEGPILNDNSVSLPKPGTKVLDPRLPEDISKKTKRSLQGFDRALQFAEVALTKGPDIQLGTGAEGAGVGIIVDNNAAALERGGGGGGGGRGASSVEVVVGRGAE</sequence>
<evidence type="ECO:0000313" key="3">
    <source>
        <dbReference type="Proteomes" id="UP001239445"/>
    </source>
</evidence>
<comment type="caution">
    <text evidence="2">The sequence shown here is derived from an EMBL/GenBank/DDBJ whole genome shotgun (WGS) entry which is preliminary data.</text>
</comment>
<proteinExistence type="predicted"/>
<dbReference type="EMBL" id="MU839833">
    <property type="protein sequence ID" value="KAK1755468.1"/>
    <property type="molecule type" value="Genomic_DNA"/>
</dbReference>
<feature type="chain" id="PRO_5042463857" evidence="1">
    <location>
        <begin position="17"/>
        <end position="187"/>
    </location>
</feature>
<organism evidence="2 3">
    <name type="scientific">Echria macrotheca</name>
    <dbReference type="NCBI Taxonomy" id="438768"/>
    <lineage>
        <taxon>Eukaryota</taxon>
        <taxon>Fungi</taxon>
        <taxon>Dikarya</taxon>
        <taxon>Ascomycota</taxon>
        <taxon>Pezizomycotina</taxon>
        <taxon>Sordariomycetes</taxon>
        <taxon>Sordariomycetidae</taxon>
        <taxon>Sordariales</taxon>
        <taxon>Schizotheciaceae</taxon>
        <taxon>Echria</taxon>
    </lineage>
</organism>
<evidence type="ECO:0000313" key="2">
    <source>
        <dbReference type="EMBL" id="KAK1755468.1"/>
    </source>
</evidence>
<gene>
    <name evidence="2" type="ORF">QBC47DRAFT_190020</name>
</gene>
<reference evidence="2" key="1">
    <citation type="submission" date="2023-06" db="EMBL/GenBank/DDBJ databases">
        <title>Genome-scale phylogeny and comparative genomics of the fungal order Sordariales.</title>
        <authorList>
            <consortium name="Lawrence Berkeley National Laboratory"/>
            <person name="Hensen N."/>
            <person name="Bonometti L."/>
            <person name="Westerberg I."/>
            <person name="Brannstrom I.O."/>
            <person name="Guillou S."/>
            <person name="Cros-Aarteil S."/>
            <person name="Calhoun S."/>
            <person name="Haridas S."/>
            <person name="Kuo A."/>
            <person name="Mondo S."/>
            <person name="Pangilinan J."/>
            <person name="Riley R."/>
            <person name="Labutti K."/>
            <person name="Andreopoulos B."/>
            <person name="Lipzen A."/>
            <person name="Chen C."/>
            <person name="Yanf M."/>
            <person name="Daum C."/>
            <person name="Ng V."/>
            <person name="Clum A."/>
            <person name="Steindorff A."/>
            <person name="Ohm R."/>
            <person name="Martin F."/>
            <person name="Silar P."/>
            <person name="Natvig D."/>
            <person name="Lalanne C."/>
            <person name="Gautier V."/>
            <person name="Ament-Velasquez S.L."/>
            <person name="Kruys A."/>
            <person name="Hutchinson M.I."/>
            <person name="Powell A.J."/>
            <person name="Barry K."/>
            <person name="Miller A.N."/>
            <person name="Grigoriev I.V."/>
            <person name="Debuchy R."/>
            <person name="Gladieux P."/>
            <person name="Thoren M.H."/>
            <person name="Johannesson H."/>
        </authorList>
    </citation>
    <scope>NUCLEOTIDE SEQUENCE</scope>
    <source>
        <strain evidence="2">PSN4</strain>
    </source>
</reference>
<keyword evidence="1" id="KW-0732">Signal</keyword>
<dbReference type="Proteomes" id="UP001239445">
    <property type="component" value="Unassembled WGS sequence"/>
</dbReference>
<accession>A0AAJ0BBX9</accession>
<feature type="signal peptide" evidence="1">
    <location>
        <begin position="1"/>
        <end position="16"/>
    </location>
</feature>
<protein>
    <submittedName>
        <fullName evidence="2">Uncharacterized protein</fullName>
    </submittedName>
</protein>
<name>A0AAJ0BBX9_9PEZI</name>
<dbReference type="AlphaFoldDB" id="A0AAJ0BBX9"/>